<evidence type="ECO:0000256" key="6">
    <source>
        <dbReference type="SAM" id="Phobius"/>
    </source>
</evidence>
<keyword evidence="4" id="KW-0813">Transport</keyword>
<keyword evidence="9" id="KW-1185">Reference proteome</keyword>
<protein>
    <recommendedName>
        <fullName evidence="7">Sodium/calcium exchanger membrane region domain-containing protein</fullName>
    </recommendedName>
</protein>
<reference evidence="8" key="1">
    <citation type="submission" date="2020-11" db="EMBL/GenBank/DDBJ databases">
        <authorList>
            <person name="Tran Van P."/>
        </authorList>
    </citation>
    <scope>NUCLEOTIDE SEQUENCE</scope>
</reference>
<sequence>MHYWGGWLSFLVAILWIGVLTAVIGDLAGHFGCTIGLKDSITAISFVALGTSIPGNPSITHYHPPGINLFILKSPSYIPADADDEIFLQHLHVTR</sequence>
<keyword evidence="4" id="KW-0406">Ion transport</keyword>
<dbReference type="AlphaFoldDB" id="A0A7R8XDE4"/>
<dbReference type="InterPro" id="IPR004837">
    <property type="entry name" value="NaCa_Exmemb"/>
</dbReference>
<dbReference type="GO" id="GO:0042383">
    <property type="term" value="C:sarcolemma"/>
    <property type="evidence" value="ECO:0007669"/>
    <property type="project" value="TreeGrafter"/>
</dbReference>
<dbReference type="PRINTS" id="PR01259">
    <property type="entry name" value="NACAEXCHNGR"/>
</dbReference>
<dbReference type="EMBL" id="CAJPEV010000788">
    <property type="protein sequence ID" value="CAG0888556.1"/>
    <property type="molecule type" value="Genomic_DNA"/>
</dbReference>
<evidence type="ECO:0000256" key="1">
    <source>
        <dbReference type="ARBA" id="ARBA00004141"/>
    </source>
</evidence>
<evidence type="ECO:0000256" key="4">
    <source>
        <dbReference type="ARBA" id="ARBA00023065"/>
    </source>
</evidence>
<dbReference type="Pfam" id="PF01699">
    <property type="entry name" value="Na_Ca_ex"/>
    <property type="match status" value="1"/>
</dbReference>
<dbReference type="GO" id="GO:0098794">
    <property type="term" value="C:postsynapse"/>
    <property type="evidence" value="ECO:0007669"/>
    <property type="project" value="TreeGrafter"/>
</dbReference>
<evidence type="ECO:0000256" key="5">
    <source>
        <dbReference type="ARBA" id="ARBA00023136"/>
    </source>
</evidence>
<evidence type="ECO:0000313" key="9">
    <source>
        <dbReference type="Proteomes" id="UP000677054"/>
    </source>
</evidence>
<dbReference type="OrthoDB" id="6343472at2759"/>
<dbReference type="GO" id="GO:0030424">
    <property type="term" value="C:axon"/>
    <property type="evidence" value="ECO:0007669"/>
    <property type="project" value="TreeGrafter"/>
</dbReference>
<dbReference type="EMBL" id="LR900305">
    <property type="protein sequence ID" value="CAD7245143.1"/>
    <property type="molecule type" value="Genomic_DNA"/>
</dbReference>
<feature type="domain" description="Sodium/calcium exchanger membrane region" evidence="7">
    <location>
        <begin position="6"/>
        <end position="54"/>
    </location>
</feature>
<feature type="transmembrane region" description="Helical" evidence="6">
    <location>
        <begin position="6"/>
        <end position="28"/>
    </location>
</feature>
<dbReference type="GO" id="GO:0098703">
    <property type="term" value="P:calcium ion import across plasma membrane"/>
    <property type="evidence" value="ECO:0007669"/>
    <property type="project" value="TreeGrafter"/>
</dbReference>
<dbReference type="PANTHER" id="PTHR11878:SF65">
    <property type="entry name" value="NA_CA-EXCHANGE PROTEIN, ISOFORM G"/>
    <property type="match status" value="1"/>
</dbReference>
<evidence type="ECO:0000313" key="8">
    <source>
        <dbReference type="EMBL" id="CAD7245143.1"/>
    </source>
</evidence>
<evidence type="ECO:0000256" key="3">
    <source>
        <dbReference type="ARBA" id="ARBA00022989"/>
    </source>
</evidence>
<keyword evidence="3 6" id="KW-1133">Transmembrane helix</keyword>
<dbReference type="InterPro" id="IPR051171">
    <property type="entry name" value="CaCA"/>
</dbReference>
<keyword evidence="5 6" id="KW-0472">Membrane</keyword>
<keyword evidence="2 6" id="KW-0812">Transmembrane</keyword>
<accession>A0A7R8XDE4</accession>
<dbReference type="Proteomes" id="UP000677054">
    <property type="component" value="Unassembled WGS sequence"/>
</dbReference>
<name>A0A7R8XDE4_9CRUS</name>
<comment type="subcellular location">
    <subcellularLocation>
        <location evidence="1">Membrane</location>
        <topology evidence="1">Multi-pass membrane protein</topology>
    </subcellularLocation>
</comment>
<gene>
    <name evidence="8" type="ORF">DSTB1V02_LOCUS5019</name>
</gene>
<proteinExistence type="predicted"/>
<dbReference type="InterPro" id="IPR004836">
    <property type="entry name" value="Na_Ca_Ex"/>
</dbReference>
<dbReference type="GO" id="GO:0005432">
    <property type="term" value="F:calcium:sodium antiporter activity"/>
    <property type="evidence" value="ECO:0007669"/>
    <property type="project" value="InterPro"/>
</dbReference>
<evidence type="ECO:0000259" key="7">
    <source>
        <dbReference type="Pfam" id="PF01699"/>
    </source>
</evidence>
<organism evidence="8">
    <name type="scientific">Darwinula stevensoni</name>
    <dbReference type="NCBI Taxonomy" id="69355"/>
    <lineage>
        <taxon>Eukaryota</taxon>
        <taxon>Metazoa</taxon>
        <taxon>Ecdysozoa</taxon>
        <taxon>Arthropoda</taxon>
        <taxon>Crustacea</taxon>
        <taxon>Oligostraca</taxon>
        <taxon>Ostracoda</taxon>
        <taxon>Podocopa</taxon>
        <taxon>Podocopida</taxon>
        <taxon>Darwinulocopina</taxon>
        <taxon>Darwinuloidea</taxon>
        <taxon>Darwinulidae</taxon>
        <taxon>Darwinula</taxon>
    </lineage>
</organism>
<dbReference type="PANTHER" id="PTHR11878">
    <property type="entry name" value="SODIUM/CALCIUM EXCHANGER"/>
    <property type="match status" value="1"/>
</dbReference>
<evidence type="ECO:0000256" key="2">
    <source>
        <dbReference type="ARBA" id="ARBA00022692"/>
    </source>
</evidence>